<organism evidence="1">
    <name type="scientific">Faunusvirus sp</name>
    <dbReference type="NCBI Taxonomy" id="2487766"/>
    <lineage>
        <taxon>Viruses</taxon>
        <taxon>Varidnaviria</taxon>
        <taxon>Bamfordvirae</taxon>
        <taxon>Nucleocytoviricota</taxon>
        <taxon>Megaviricetes</taxon>
        <taxon>Imitervirales</taxon>
        <taxon>Mimiviridae</taxon>
    </lineage>
</organism>
<dbReference type="EMBL" id="MK072177">
    <property type="protein sequence ID" value="AYV79753.1"/>
    <property type="molecule type" value="Genomic_DNA"/>
</dbReference>
<name>A0A3G5A1L5_9VIRU</name>
<reference evidence="1" key="1">
    <citation type="submission" date="2018-10" db="EMBL/GenBank/DDBJ databases">
        <title>Hidden diversity of soil giant viruses.</title>
        <authorList>
            <person name="Schulz F."/>
            <person name="Alteio L."/>
            <person name="Goudeau D."/>
            <person name="Ryan E.M."/>
            <person name="Malmstrom R.R."/>
            <person name="Blanchard J."/>
            <person name="Woyke T."/>
        </authorList>
    </citation>
    <scope>NUCLEOTIDE SEQUENCE</scope>
    <source>
        <strain evidence="1">FNV1</strain>
    </source>
</reference>
<proteinExistence type="predicted"/>
<accession>A0A3G5A1L5</accession>
<protein>
    <submittedName>
        <fullName evidence="1">Uncharacterized protein</fullName>
    </submittedName>
</protein>
<gene>
    <name evidence="1" type="ORF">Faunusvirus46_4</name>
</gene>
<sequence length="150" mass="17685">MYRTALDSVDLETRQMINDVYESNKDDTAADIRNILLQYTDKLDGYEYVPVTKLSTKMCGGYIYYYSIDKQKLYNGGFLISINGLPEHKNKYIYPDYVPKISYSKLKLTLLNNGKSYRAIDAKLHYIFYKKRETKDDKFKKLFTTVTEME</sequence>
<evidence type="ECO:0000313" key="1">
    <source>
        <dbReference type="EMBL" id="AYV79753.1"/>
    </source>
</evidence>